<dbReference type="GO" id="GO:0004803">
    <property type="term" value="F:transposase activity"/>
    <property type="evidence" value="ECO:0007669"/>
    <property type="project" value="InterPro"/>
</dbReference>
<dbReference type="InterPro" id="IPR012337">
    <property type="entry name" value="RNaseH-like_sf"/>
</dbReference>
<protein>
    <recommendedName>
        <fullName evidence="1">Transposase IS4-like domain-containing protein</fullName>
    </recommendedName>
</protein>
<dbReference type="AlphaFoldDB" id="A0A0F9KR45"/>
<comment type="caution">
    <text evidence="2">The sequence shown here is derived from an EMBL/GenBank/DDBJ whole genome shotgun (WGS) entry which is preliminary data.</text>
</comment>
<dbReference type="Pfam" id="PF01609">
    <property type="entry name" value="DDE_Tnp_1"/>
    <property type="match status" value="1"/>
</dbReference>
<evidence type="ECO:0000259" key="1">
    <source>
        <dbReference type="Pfam" id="PF01609"/>
    </source>
</evidence>
<dbReference type="NCBIfam" id="NF033559">
    <property type="entry name" value="transpos_IS1634"/>
    <property type="match status" value="1"/>
</dbReference>
<dbReference type="EMBL" id="LAZR01014345">
    <property type="protein sequence ID" value="KKM17895.1"/>
    <property type="molecule type" value="Genomic_DNA"/>
</dbReference>
<evidence type="ECO:0000313" key="2">
    <source>
        <dbReference type="EMBL" id="KKM17895.1"/>
    </source>
</evidence>
<sequence length="550" mass="64179">MVHLVKKVIKGNTYLYLEETARIDGKPTRIWQKYLGSESKMKEQAEFQLKPEFTVTTLDYGFPLVLMHLIKKLELIEIINDCTGKRAQGLSVGHYIALATINRCVKPTSKARIRRWFENTALFKEFPLVETYLDSMAYTNHFKYLTPEVINEIETRIHENLLSKFEVDMKTLFYDPTNFFTYINPKPSVELPRHGHSKEGRSTLNLIGLTLFCTKDGALPVMHEVYPGNVQDARLFRDEISRLLKRLKRIDIDPRELCLVFDKGNISEEAFEQINASGMHFIASIRPSMQKDLAILTPKDFSLEKLPNGKEVGVLEYARKIYGPNDRLFVVYNPRRREWQENNLKAKLEKRISEVNDWFNHRLNVKKWRDPKSVEKKIRDIIKTKKALNWISYSVSGKHAHVKYSIKIKKKVLNSHLDTLGKSYLLSNHPDMTPLDIVWLFRQQFTVERAFKYIKMPTTISVRPIFHRKDDSIRGHLFTCVLGLLLLMLLTRKIQSEFKEMSLLKIVETLSEIELAVINFKGSKKSIRKIVKTSEDAEELSKFFDLEAHL</sequence>
<name>A0A0F9KR45_9ZZZZ</name>
<dbReference type="InterPro" id="IPR047654">
    <property type="entry name" value="IS1634_transpos"/>
</dbReference>
<dbReference type="SUPFAM" id="SSF53098">
    <property type="entry name" value="Ribonuclease H-like"/>
    <property type="match status" value="1"/>
</dbReference>
<proteinExistence type="predicted"/>
<gene>
    <name evidence="2" type="ORF">LCGC14_1671150</name>
</gene>
<organism evidence="2">
    <name type="scientific">marine sediment metagenome</name>
    <dbReference type="NCBI Taxonomy" id="412755"/>
    <lineage>
        <taxon>unclassified sequences</taxon>
        <taxon>metagenomes</taxon>
        <taxon>ecological metagenomes</taxon>
    </lineage>
</organism>
<feature type="domain" description="Transposase IS4-like" evidence="1">
    <location>
        <begin position="199"/>
        <end position="479"/>
    </location>
</feature>
<dbReference type="PANTHER" id="PTHR34614:SF2">
    <property type="entry name" value="TRANSPOSASE IS4-LIKE DOMAIN-CONTAINING PROTEIN"/>
    <property type="match status" value="1"/>
</dbReference>
<dbReference type="GO" id="GO:0006313">
    <property type="term" value="P:DNA transposition"/>
    <property type="evidence" value="ECO:0007669"/>
    <property type="project" value="InterPro"/>
</dbReference>
<dbReference type="InterPro" id="IPR002559">
    <property type="entry name" value="Transposase_11"/>
</dbReference>
<accession>A0A0F9KR45</accession>
<dbReference type="PANTHER" id="PTHR34614">
    <property type="match status" value="1"/>
</dbReference>
<dbReference type="GO" id="GO:0003677">
    <property type="term" value="F:DNA binding"/>
    <property type="evidence" value="ECO:0007669"/>
    <property type="project" value="InterPro"/>
</dbReference>
<reference evidence="2" key="1">
    <citation type="journal article" date="2015" name="Nature">
        <title>Complex archaea that bridge the gap between prokaryotes and eukaryotes.</title>
        <authorList>
            <person name="Spang A."/>
            <person name="Saw J.H."/>
            <person name="Jorgensen S.L."/>
            <person name="Zaremba-Niedzwiedzka K."/>
            <person name="Martijn J."/>
            <person name="Lind A.E."/>
            <person name="van Eijk R."/>
            <person name="Schleper C."/>
            <person name="Guy L."/>
            <person name="Ettema T.J."/>
        </authorList>
    </citation>
    <scope>NUCLEOTIDE SEQUENCE</scope>
</reference>